<dbReference type="Gene3D" id="3.90.226.10">
    <property type="entry name" value="2-enoyl-CoA Hydratase, Chain A, domain 1"/>
    <property type="match status" value="2"/>
</dbReference>
<sequence length="734" mass="76832" precursor="true">MTRSDRLPLLAALAAAAGGLFSPPARSQNAADVRTTEGMIVAVPSPITSEGVQRIKNQVEARVNNPARPVKTVVFEFTPGGKEAANTSFGACYELMQVIDRFKAGTTTVAFVTGKATGHTALPVLACRELVMARGATLGPVAADGVAAPGPAELAAYDAITKDRKLPAAVVRKFFDKDVRLVRAQAKPGVEPGGVQYVDANNKAEMARVVGGGEAVEFAPDGQVAAYSADQARQLGLAAGVLDTRADVAEAYNLPPGVVVETTLDRAPDAYKFTLTGDIDGGTREAVGRIVRDVKRKKGNVLFLTIAATGGDLSAARGLADDLRDAAQGEDGVLVVGFIPDGAPDAAAFVALGCGDIVMSRRVDATDPGTEPGEATLGDFGGSIKGNKAGTLEAHRKSLRDLAEKRNVPPVLIDGLFDRDLEIVQVQNAAKRSQRRLMSRAEADAEKDKWVVTRTVKPAGQYLKLTASLAEELGVARFTVDGRDPAAVYGLYGVSPDKVKDVSAHWVDKFAEFLRNPAVTVILIIVGFTGLILELKVPGLTVPGIVAALCFILVFWSQSRFSGEMFVLALLLFLLGLALLGLEIFVLPGFGAPGVVGILCMLAGLGLLTFEKVPDTADQWGMLGYRMVTYFGGVMGSVALAFVIARFLPNVPYANRMVLMAPGDGPNTAALPGVAEAAALMGAIGTANTPLRPAGVVRFADRFVDVVSDGGFIGAGARVQVVAVEGTRIVVKEV</sequence>
<dbReference type="AlphaFoldDB" id="A0A517Y3C0"/>
<feature type="signal peptide" evidence="6">
    <location>
        <begin position="1"/>
        <end position="27"/>
    </location>
</feature>
<dbReference type="Proteomes" id="UP000319576">
    <property type="component" value="Chromosome"/>
</dbReference>
<dbReference type="InterPro" id="IPR029045">
    <property type="entry name" value="ClpP/crotonase-like_dom_sf"/>
</dbReference>
<dbReference type="InterPro" id="IPR056739">
    <property type="entry name" value="NfeD_membrane"/>
</dbReference>
<feature type="transmembrane region" description="Helical" evidence="5">
    <location>
        <begin position="540"/>
        <end position="559"/>
    </location>
</feature>
<feature type="domain" description="NfeD-like C-terminal" evidence="7">
    <location>
        <begin position="678"/>
        <end position="732"/>
    </location>
</feature>
<name>A0A517Y3C0_9BACT</name>
<evidence type="ECO:0000256" key="2">
    <source>
        <dbReference type="ARBA" id="ARBA00022692"/>
    </source>
</evidence>
<evidence type="ECO:0000313" key="9">
    <source>
        <dbReference type="EMBL" id="QDU24285.1"/>
    </source>
</evidence>
<evidence type="ECO:0000256" key="5">
    <source>
        <dbReference type="SAM" id="Phobius"/>
    </source>
</evidence>
<dbReference type="KEGG" id="uli:ETAA1_62990"/>
<evidence type="ECO:0000256" key="6">
    <source>
        <dbReference type="SAM" id="SignalP"/>
    </source>
</evidence>
<keyword evidence="2 5" id="KW-0812">Transmembrane</keyword>
<dbReference type="RefSeq" id="WP_145244450.1">
    <property type="nucleotide sequence ID" value="NZ_CP036273.1"/>
</dbReference>
<evidence type="ECO:0000256" key="4">
    <source>
        <dbReference type="ARBA" id="ARBA00023136"/>
    </source>
</evidence>
<comment type="subcellular location">
    <subcellularLocation>
        <location evidence="1">Membrane</location>
        <topology evidence="1">Multi-pass membrane protein</topology>
    </subcellularLocation>
</comment>
<dbReference type="EMBL" id="CP036273">
    <property type="protein sequence ID" value="QDU24285.1"/>
    <property type="molecule type" value="Genomic_DNA"/>
</dbReference>
<protein>
    <submittedName>
        <fullName evidence="9">Uncharacterized protein</fullName>
    </submittedName>
</protein>
<dbReference type="InterPro" id="IPR052165">
    <property type="entry name" value="Membrane_assoc_protease"/>
</dbReference>
<evidence type="ECO:0000256" key="3">
    <source>
        <dbReference type="ARBA" id="ARBA00022989"/>
    </source>
</evidence>
<feature type="transmembrane region" description="Helical" evidence="5">
    <location>
        <begin position="565"/>
        <end position="585"/>
    </location>
</feature>
<proteinExistence type="predicted"/>
<dbReference type="Pfam" id="PF24961">
    <property type="entry name" value="NfeD_membrane"/>
    <property type="match status" value="1"/>
</dbReference>
<dbReference type="Pfam" id="PF01957">
    <property type="entry name" value="NfeD"/>
    <property type="match status" value="1"/>
</dbReference>
<accession>A0A517Y3C0</accession>
<dbReference type="Gene3D" id="2.40.50.140">
    <property type="entry name" value="Nucleic acid-binding proteins"/>
    <property type="match status" value="1"/>
</dbReference>
<keyword evidence="3 5" id="KW-1133">Transmembrane helix</keyword>
<organism evidence="9 10">
    <name type="scientific">Urbifossiella limnaea</name>
    <dbReference type="NCBI Taxonomy" id="2528023"/>
    <lineage>
        <taxon>Bacteria</taxon>
        <taxon>Pseudomonadati</taxon>
        <taxon>Planctomycetota</taxon>
        <taxon>Planctomycetia</taxon>
        <taxon>Gemmatales</taxon>
        <taxon>Gemmataceae</taxon>
        <taxon>Urbifossiella</taxon>
    </lineage>
</organism>
<evidence type="ECO:0000256" key="1">
    <source>
        <dbReference type="ARBA" id="ARBA00004141"/>
    </source>
</evidence>
<keyword evidence="4 5" id="KW-0472">Membrane</keyword>
<evidence type="ECO:0000259" key="8">
    <source>
        <dbReference type="Pfam" id="PF24961"/>
    </source>
</evidence>
<feature type="domain" description="NfeD integral membrane" evidence="8">
    <location>
        <begin position="519"/>
        <end position="644"/>
    </location>
</feature>
<evidence type="ECO:0000313" key="10">
    <source>
        <dbReference type="Proteomes" id="UP000319576"/>
    </source>
</evidence>
<feature type="transmembrane region" description="Helical" evidence="5">
    <location>
        <begin position="630"/>
        <end position="648"/>
    </location>
</feature>
<feature type="chain" id="PRO_5021869636" evidence="6">
    <location>
        <begin position="28"/>
        <end position="734"/>
    </location>
</feature>
<dbReference type="InterPro" id="IPR012340">
    <property type="entry name" value="NA-bd_OB-fold"/>
</dbReference>
<dbReference type="GO" id="GO:0005886">
    <property type="term" value="C:plasma membrane"/>
    <property type="evidence" value="ECO:0007669"/>
    <property type="project" value="TreeGrafter"/>
</dbReference>
<gene>
    <name evidence="9" type="ORF">ETAA1_62990</name>
</gene>
<dbReference type="OrthoDB" id="284354at2"/>
<reference evidence="9 10" key="1">
    <citation type="submission" date="2019-02" db="EMBL/GenBank/DDBJ databases">
        <title>Deep-cultivation of Planctomycetes and their phenomic and genomic characterization uncovers novel biology.</title>
        <authorList>
            <person name="Wiegand S."/>
            <person name="Jogler M."/>
            <person name="Boedeker C."/>
            <person name="Pinto D."/>
            <person name="Vollmers J."/>
            <person name="Rivas-Marin E."/>
            <person name="Kohn T."/>
            <person name="Peeters S.H."/>
            <person name="Heuer A."/>
            <person name="Rast P."/>
            <person name="Oberbeckmann S."/>
            <person name="Bunk B."/>
            <person name="Jeske O."/>
            <person name="Meyerdierks A."/>
            <person name="Storesund J.E."/>
            <person name="Kallscheuer N."/>
            <person name="Luecker S."/>
            <person name="Lage O.M."/>
            <person name="Pohl T."/>
            <person name="Merkel B.J."/>
            <person name="Hornburger P."/>
            <person name="Mueller R.-W."/>
            <person name="Bruemmer F."/>
            <person name="Labrenz M."/>
            <person name="Spormann A.M."/>
            <person name="Op den Camp H."/>
            <person name="Overmann J."/>
            <person name="Amann R."/>
            <person name="Jetten M.S.M."/>
            <person name="Mascher T."/>
            <person name="Medema M.H."/>
            <person name="Devos D.P."/>
            <person name="Kaster A.-K."/>
            <person name="Ovreas L."/>
            <person name="Rohde M."/>
            <person name="Galperin M.Y."/>
            <person name="Jogler C."/>
        </authorList>
    </citation>
    <scope>NUCLEOTIDE SEQUENCE [LARGE SCALE GENOMIC DNA]</scope>
    <source>
        <strain evidence="9 10">ETA_A1</strain>
    </source>
</reference>
<keyword evidence="6" id="KW-0732">Signal</keyword>
<dbReference type="SUPFAM" id="SSF52096">
    <property type="entry name" value="ClpP/crotonase"/>
    <property type="match status" value="2"/>
</dbReference>
<evidence type="ECO:0000259" key="7">
    <source>
        <dbReference type="Pfam" id="PF01957"/>
    </source>
</evidence>
<dbReference type="InterPro" id="IPR002810">
    <property type="entry name" value="NfeD-like_C"/>
</dbReference>
<dbReference type="PANTHER" id="PTHR33507">
    <property type="entry name" value="INNER MEMBRANE PROTEIN YBBJ"/>
    <property type="match status" value="1"/>
</dbReference>
<feature type="transmembrane region" description="Helical" evidence="5">
    <location>
        <begin position="592"/>
        <end position="610"/>
    </location>
</feature>
<dbReference type="PANTHER" id="PTHR33507:SF3">
    <property type="entry name" value="INNER MEMBRANE PROTEIN YBBJ"/>
    <property type="match status" value="1"/>
</dbReference>
<keyword evidence="10" id="KW-1185">Reference proteome</keyword>